<dbReference type="GO" id="GO:0005524">
    <property type="term" value="F:ATP binding"/>
    <property type="evidence" value="ECO:0007669"/>
    <property type="project" value="UniProtKB-KW"/>
</dbReference>
<dbReference type="Gene3D" id="1.10.730.10">
    <property type="entry name" value="Isoleucyl-tRNA Synthetase, Domain 1"/>
    <property type="match status" value="1"/>
</dbReference>
<feature type="domain" description="Methionyl/Valyl/Leucyl/Isoleucyl-tRNA synthetase anticodon-binding" evidence="6">
    <location>
        <begin position="12"/>
        <end position="85"/>
    </location>
</feature>
<keyword evidence="5 7" id="KW-0030">Aminoacyl-tRNA synthetase</keyword>
<keyword evidence="2" id="KW-0547">Nucleotide-binding</keyword>
<dbReference type="Pfam" id="PF08264">
    <property type="entry name" value="Anticodon_1"/>
    <property type="match status" value="1"/>
</dbReference>
<dbReference type="InterPro" id="IPR013155">
    <property type="entry name" value="M/V/L/I-tRNA-synth_anticd-bd"/>
</dbReference>
<sequence length="185" mass="21363">DLKYVERREGSVNKVLTRIMKHWLMALSPVMPHLCEEYWHKYVSDSYVSIQVLPPIPEGYPNEDIIRAEDYITRTIQDTREIIKATGMQPGSISISVVPDEIKKIFPLLVKGDMSSIPPDRKWIIPEFMKIRNLILQYDGDELSILNENKHFLETTFSCSISIEKSAASRRGKNAWPGRPLIHIQ</sequence>
<dbReference type="Gene3D" id="3.30.2320.20">
    <property type="entry name" value="Class I aminoacyl-tRNA synthetases (RS)"/>
    <property type="match status" value="1"/>
</dbReference>
<dbReference type="SUPFAM" id="SSF47323">
    <property type="entry name" value="Anticodon-binding domain of a subclass of class I aminoacyl-tRNA synthetases"/>
    <property type="match status" value="1"/>
</dbReference>
<comment type="caution">
    <text evidence="7">The sequence shown here is derived from an EMBL/GenBank/DDBJ whole genome shotgun (WGS) entry which is preliminary data.</text>
</comment>
<evidence type="ECO:0000259" key="6">
    <source>
        <dbReference type="Pfam" id="PF08264"/>
    </source>
</evidence>
<evidence type="ECO:0000256" key="2">
    <source>
        <dbReference type="ARBA" id="ARBA00022741"/>
    </source>
</evidence>
<accession>T0Z7I4</accession>
<reference evidence="7" key="2">
    <citation type="journal article" date="2014" name="ISME J.">
        <title>Microbial stratification in low pH oxic and suboxic macroscopic growths along an acid mine drainage.</title>
        <authorList>
            <person name="Mendez-Garcia C."/>
            <person name="Mesa V."/>
            <person name="Sprenger R.R."/>
            <person name="Richter M."/>
            <person name="Diez M.S."/>
            <person name="Solano J."/>
            <person name="Bargiela R."/>
            <person name="Golyshina O.V."/>
            <person name="Manteca A."/>
            <person name="Ramos J.L."/>
            <person name="Gallego J.R."/>
            <person name="Llorente I."/>
            <person name="Martins Dos Santos V.A."/>
            <person name="Jensen O.N."/>
            <person name="Pelaez A.I."/>
            <person name="Sanchez J."/>
            <person name="Ferrer M."/>
        </authorList>
    </citation>
    <scope>NUCLEOTIDE SEQUENCE</scope>
</reference>
<dbReference type="InterPro" id="IPR009080">
    <property type="entry name" value="tRNAsynth_Ia_anticodon-bd"/>
</dbReference>
<dbReference type="EMBL" id="AUZZ01007818">
    <property type="protein sequence ID" value="EQD40953.1"/>
    <property type="molecule type" value="Genomic_DNA"/>
</dbReference>
<feature type="non-terminal residue" evidence="7">
    <location>
        <position position="1"/>
    </location>
</feature>
<evidence type="ECO:0000256" key="4">
    <source>
        <dbReference type="ARBA" id="ARBA00022917"/>
    </source>
</evidence>
<evidence type="ECO:0000256" key="1">
    <source>
        <dbReference type="ARBA" id="ARBA00022598"/>
    </source>
</evidence>
<reference evidence="7" key="1">
    <citation type="submission" date="2013-08" db="EMBL/GenBank/DDBJ databases">
        <authorList>
            <person name="Mendez C."/>
            <person name="Richter M."/>
            <person name="Ferrer M."/>
            <person name="Sanchez J."/>
        </authorList>
    </citation>
    <scope>NUCLEOTIDE SEQUENCE</scope>
</reference>
<dbReference type="GO" id="GO:0004812">
    <property type="term" value="F:aminoacyl-tRNA ligase activity"/>
    <property type="evidence" value="ECO:0007669"/>
    <property type="project" value="UniProtKB-KW"/>
</dbReference>
<keyword evidence="1" id="KW-0436">Ligase</keyword>
<organism evidence="7">
    <name type="scientific">mine drainage metagenome</name>
    <dbReference type="NCBI Taxonomy" id="410659"/>
    <lineage>
        <taxon>unclassified sequences</taxon>
        <taxon>metagenomes</taxon>
        <taxon>ecological metagenomes</taxon>
    </lineage>
</organism>
<evidence type="ECO:0000256" key="3">
    <source>
        <dbReference type="ARBA" id="ARBA00022840"/>
    </source>
</evidence>
<evidence type="ECO:0000256" key="5">
    <source>
        <dbReference type="ARBA" id="ARBA00023146"/>
    </source>
</evidence>
<name>T0Z7I4_9ZZZZ</name>
<dbReference type="GO" id="GO:0006418">
    <property type="term" value="P:tRNA aminoacylation for protein translation"/>
    <property type="evidence" value="ECO:0007669"/>
    <property type="project" value="InterPro"/>
</dbReference>
<gene>
    <name evidence="7" type="ORF">B2A_10858</name>
</gene>
<evidence type="ECO:0000313" key="7">
    <source>
        <dbReference type="EMBL" id="EQD40953.1"/>
    </source>
</evidence>
<proteinExistence type="predicted"/>
<keyword evidence="3" id="KW-0067">ATP-binding</keyword>
<keyword evidence="4" id="KW-0648">Protein biosynthesis</keyword>
<protein>
    <submittedName>
        <fullName evidence="7">Leucyl-tRNA synthetase</fullName>
    </submittedName>
</protein>
<dbReference type="AlphaFoldDB" id="T0Z7I4"/>